<sequence length="197" mass="22180">MTTWADNGHVRLDSIIDESTWDALESEARGLYPQAQQDSLPSIRTFRDGSFCSPARFSSHKGGPVFRSVMQSREVLAAVREATQLPRLVPVRCGYNFYRRGDFLGPHRDSVKATVTVLVGLTDNLGQMGWAPDHRQSTNDDVITMISEEDLFVSLPSQGMPITHRSAQAFDGYNIPHWRMPFDHELGILGTFCYFDL</sequence>
<dbReference type="Proteomes" id="UP000586827">
    <property type="component" value="Unassembled WGS sequence"/>
</dbReference>
<accession>A0A849C174</accession>
<comment type="caution">
    <text evidence="1">The sequence shown here is derived from an EMBL/GenBank/DDBJ whole genome shotgun (WGS) entry which is preliminary data.</text>
</comment>
<gene>
    <name evidence="1" type="ORF">HLB23_02450</name>
</gene>
<organism evidence="1 2">
    <name type="scientific">Nocardia uniformis</name>
    <dbReference type="NCBI Taxonomy" id="53432"/>
    <lineage>
        <taxon>Bacteria</taxon>
        <taxon>Bacillati</taxon>
        <taxon>Actinomycetota</taxon>
        <taxon>Actinomycetes</taxon>
        <taxon>Mycobacteriales</taxon>
        <taxon>Nocardiaceae</taxon>
        <taxon>Nocardia</taxon>
    </lineage>
</organism>
<dbReference type="AlphaFoldDB" id="A0A849C174"/>
<dbReference type="EMBL" id="JABELX010000001">
    <property type="protein sequence ID" value="NNH68749.1"/>
    <property type="molecule type" value="Genomic_DNA"/>
</dbReference>
<reference evidence="1 2" key="1">
    <citation type="submission" date="2020-05" db="EMBL/GenBank/DDBJ databases">
        <title>MicrobeNet Type strains.</title>
        <authorList>
            <person name="Nicholson A.C."/>
        </authorList>
    </citation>
    <scope>NUCLEOTIDE SEQUENCE [LARGE SCALE GENOMIC DNA]</scope>
    <source>
        <strain evidence="1 2">JCM 3224</strain>
    </source>
</reference>
<dbReference type="SUPFAM" id="SSF51197">
    <property type="entry name" value="Clavaminate synthase-like"/>
    <property type="match status" value="1"/>
</dbReference>
<dbReference type="Gene3D" id="2.60.120.620">
    <property type="entry name" value="q2cbj1_9rhob like domain"/>
    <property type="match status" value="1"/>
</dbReference>
<evidence type="ECO:0008006" key="3">
    <source>
        <dbReference type="Google" id="ProtNLM"/>
    </source>
</evidence>
<evidence type="ECO:0000313" key="2">
    <source>
        <dbReference type="Proteomes" id="UP000586827"/>
    </source>
</evidence>
<name>A0A849C174_9NOCA</name>
<protein>
    <recommendedName>
        <fullName evidence="3">Fe2OG dioxygenase domain-containing protein</fullName>
    </recommendedName>
</protein>
<proteinExistence type="predicted"/>
<dbReference type="RefSeq" id="WP_067519992.1">
    <property type="nucleotide sequence ID" value="NZ_JABELX010000001.1"/>
</dbReference>
<evidence type="ECO:0000313" key="1">
    <source>
        <dbReference type="EMBL" id="NNH68749.1"/>
    </source>
</evidence>
<keyword evidence="2" id="KW-1185">Reference proteome</keyword>